<keyword evidence="6" id="KW-0325">Glycoprotein</keyword>
<evidence type="ECO:0000256" key="1">
    <source>
        <dbReference type="ARBA" id="ARBA00004141"/>
    </source>
</evidence>
<evidence type="ECO:0000313" key="19">
    <source>
        <dbReference type="Proteomes" id="UP000265663"/>
    </source>
</evidence>
<keyword evidence="7 14" id="KW-0812">Transmembrane</keyword>
<comment type="similarity">
    <text evidence="13">Belongs to the SAT4 family.</text>
</comment>
<feature type="transmembrane region" description="Helical" evidence="14">
    <location>
        <begin position="102"/>
        <end position="121"/>
    </location>
</feature>
<keyword evidence="5" id="KW-0964">Secreted</keyword>
<evidence type="ECO:0000259" key="16">
    <source>
        <dbReference type="Pfam" id="PF05730"/>
    </source>
</evidence>
<evidence type="ECO:0000256" key="8">
    <source>
        <dbReference type="ARBA" id="ARBA00022729"/>
    </source>
</evidence>
<gene>
    <name evidence="18" type="ORF">GMOD_00005399</name>
</gene>
<dbReference type="AlphaFoldDB" id="A0A3M7LVP0"/>
<evidence type="ECO:0000256" key="3">
    <source>
        <dbReference type="ARBA" id="ARBA00004613"/>
    </source>
</evidence>
<organism evidence="18 19">
    <name type="scientific">Pyrenophora seminiperda CCB06</name>
    <dbReference type="NCBI Taxonomy" id="1302712"/>
    <lineage>
        <taxon>Eukaryota</taxon>
        <taxon>Fungi</taxon>
        <taxon>Dikarya</taxon>
        <taxon>Ascomycota</taxon>
        <taxon>Pezizomycotina</taxon>
        <taxon>Dothideomycetes</taxon>
        <taxon>Pleosporomycetidae</taxon>
        <taxon>Pleosporales</taxon>
        <taxon>Pleosporineae</taxon>
        <taxon>Pleosporaceae</taxon>
        <taxon>Pyrenophora</taxon>
    </lineage>
</organism>
<feature type="transmembrane region" description="Helical" evidence="14">
    <location>
        <begin position="181"/>
        <end position="199"/>
    </location>
</feature>
<feature type="domain" description="Rhodopsin" evidence="17">
    <location>
        <begin position="115"/>
        <end position="368"/>
    </location>
</feature>
<keyword evidence="12" id="KW-0449">Lipoprotein</keyword>
<keyword evidence="9 14" id="KW-1133">Transmembrane helix</keyword>
<evidence type="ECO:0000256" key="2">
    <source>
        <dbReference type="ARBA" id="ARBA00004589"/>
    </source>
</evidence>
<keyword evidence="10 14" id="KW-0472">Membrane</keyword>
<keyword evidence="8 15" id="KW-0732">Signal</keyword>
<dbReference type="EMBL" id="KE747806">
    <property type="protein sequence ID" value="RMZ66303.1"/>
    <property type="molecule type" value="Genomic_DNA"/>
</dbReference>
<evidence type="ECO:0000256" key="15">
    <source>
        <dbReference type="SAM" id="SignalP"/>
    </source>
</evidence>
<sequence length="418" mass="46190">MVQLAFVLALASRTSAVFFARDSTSDSPGDGWFLNVTVGGIFDEIPQCSKTCTLAYLEVSGCDPLDTACFCPITDIAVGLDQCLASFCPVLEYYGPQLQIEIIVVAVIALIAVILRFITRLPPLSIKWGADDWLVAILALLGAGYLATFILAIDSGLGQDAWLLSPQKVADVVKYYSFEELGYVAITFLTKITILTFYLRIFPLGRIRISTYLFIGVCVCLMISIFLAHLLQCLPISFTWDSWQGPLVQHPPDASCDVKRENLNYAFGITNITLDAIIMALPIPKLLSLELRWQRKLGVILVFCVGFILLCLLINYSITGIGIARLVILLRSDYTNNTTFSSVRPAKWSGIEAFLSIAITCFPQIHLLGKRIIGSKYKHDHSNQPSKPSFVSSNVGIFQLIKARATYENIELGQKHLS</sequence>
<feature type="transmembrane region" description="Helical" evidence="14">
    <location>
        <begin position="299"/>
        <end position="328"/>
    </location>
</feature>
<evidence type="ECO:0000256" key="14">
    <source>
        <dbReference type="SAM" id="Phobius"/>
    </source>
</evidence>
<keyword evidence="11" id="KW-1015">Disulfide bond</keyword>
<evidence type="ECO:0000256" key="11">
    <source>
        <dbReference type="ARBA" id="ARBA00023157"/>
    </source>
</evidence>
<keyword evidence="6" id="KW-0336">GPI-anchor</keyword>
<evidence type="ECO:0000259" key="17">
    <source>
        <dbReference type="Pfam" id="PF20684"/>
    </source>
</evidence>
<evidence type="ECO:0000256" key="7">
    <source>
        <dbReference type="ARBA" id="ARBA00022692"/>
    </source>
</evidence>
<feature type="transmembrane region" description="Helical" evidence="14">
    <location>
        <begin position="133"/>
        <end position="153"/>
    </location>
</feature>
<reference evidence="18 19" key="1">
    <citation type="journal article" date="2014" name="PLoS ONE">
        <title>De novo Genome Assembly of the Fungal Plant Pathogen Pyrenophora semeniperda.</title>
        <authorList>
            <person name="Soliai M.M."/>
            <person name="Meyer S.E."/>
            <person name="Udall J.A."/>
            <person name="Elzinga D.E."/>
            <person name="Hermansen R.A."/>
            <person name="Bodily P.M."/>
            <person name="Hart A.A."/>
            <person name="Coleman C.E."/>
        </authorList>
    </citation>
    <scope>NUCLEOTIDE SEQUENCE [LARGE SCALE GENOMIC DNA]</scope>
    <source>
        <strain evidence="18 19">CCB06</strain>
        <tissue evidence="18">Mycelium</tissue>
    </source>
</reference>
<dbReference type="Pfam" id="PF05730">
    <property type="entry name" value="CFEM"/>
    <property type="match status" value="1"/>
</dbReference>
<comment type="similarity">
    <text evidence="4">Belongs to the RBT5 family.</text>
</comment>
<dbReference type="Proteomes" id="UP000265663">
    <property type="component" value="Unassembled WGS sequence"/>
</dbReference>
<evidence type="ECO:0000256" key="9">
    <source>
        <dbReference type="ARBA" id="ARBA00022989"/>
    </source>
</evidence>
<feature type="transmembrane region" description="Helical" evidence="14">
    <location>
        <begin position="265"/>
        <end position="287"/>
    </location>
</feature>
<dbReference type="PANTHER" id="PTHR33048:SF47">
    <property type="entry name" value="INTEGRAL MEMBRANE PROTEIN-RELATED"/>
    <property type="match status" value="1"/>
</dbReference>
<name>A0A3M7LVP0_9PLEO</name>
<dbReference type="OrthoDB" id="2496787at2759"/>
<comment type="subcellular location">
    <subcellularLocation>
        <location evidence="2">Membrane</location>
        <topology evidence="2">Lipid-anchor</topology>
        <topology evidence="2">GPI-anchor</topology>
    </subcellularLocation>
    <subcellularLocation>
        <location evidence="1">Membrane</location>
        <topology evidence="1">Multi-pass membrane protein</topology>
    </subcellularLocation>
    <subcellularLocation>
        <location evidence="3">Secreted</location>
    </subcellularLocation>
</comment>
<protein>
    <submittedName>
        <fullName evidence="18">Cfem domain-containing</fullName>
    </submittedName>
</protein>
<keyword evidence="19" id="KW-1185">Reference proteome</keyword>
<evidence type="ECO:0000313" key="18">
    <source>
        <dbReference type="EMBL" id="RMZ66303.1"/>
    </source>
</evidence>
<evidence type="ECO:0000256" key="6">
    <source>
        <dbReference type="ARBA" id="ARBA00022622"/>
    </source>
</evidence>
<dbReference type="GO" id="GO:0098552">
    <property type="term" value="C:side of membrane"/>
    <property type="evidence" value="ECO:0007669"/>
    <property type="project" value="UniProtKB-KW"/>
</dbReference>
<dbReference type="PANTHER" id="PTHR33048">
    <property type="entry name" value="PTH11-LIKE INTEGRAL MEMBRANE PROTEIN (AFU_ORTHOLOGUE AFUA_5G11245)"/>
    <property type="match status" value="1"/>
</dbReference>
<evidence type="ECO:0000256" key="13">
    <source>
        <dbReference type="ARBA" id="ARBA00038359"/>
    </source>
</evidence>
<dbReference type="Pfam" id="PF20684">
    <property type="entry name" value="Fung_rhodopsin"/>
    <property type="match status" value="1"/>
</dbReference>
<evidence type="ECO:0000256" key="5">
    <source>
        <dbReference type="ARBA" id="ARBA00022525"/>
    </source>
</evidence>
<evidence type="ECO:0000256" key="4">
    <source>
        <dbReference type="ARBA" id="ARBA00010031"/>
    </source>
</evidence>
<feature type="domain" description="CFEM" evidence="16">
    <location>
        <begin position="42"/>
        <end position="89"/>
    </location>
</feature>
<accession>A0A3M7LVP0</accession>
<dbReference type="GO" id="GO:0005576">
    <property type="term" value="C:extracellular region"/>
    <property type="evidence" value="ECO:0007669"/>
    <property type="project" value="UniProtKB-SubCell"/>
</dbReference>
<feature type="chain" id="PRO_5018278144" evidence="15">
    <location>
        <begin position="17"/>
        <end position="418"/>
    </location>
</feature>
<feature type="signal peptide" evidence="15">
    <location>
        <begin position="1"/>
        <end position="16"/>
    </location>
</feature>
<dbReference type="InterPro" id="IPR008427">
    <property type="entry name" value="Extracellular_membr_CFEM_dom"/>
</dbReference>
<evidence type="ECO:0000256" key="12">
    <source>
        <dbReference type="ARBA" id="ARBA00023288"/>
    </source>
</evidence>
<proteinExistence type="inferred from homology"/>
<evidence type="ECO:0000256" key="10">
    <source>
        <dbReference type="ARBA" id="ARBA00023136"/>
    </source>
</evidence>
<feature type="transmembrane region" description="Helical" evidence="14">
    <location>
        <begin position="211"/>
        <end position="231"/>
    </location>
</feature>
<dbReference type="InterPro" id="IPR049326">
    <property type="entry name" value="Rhodopsin_dom_fungi"/>
</dbReference>
<dbReference type="InterPro" id="IPR052337">
    <property type="entry name" value="SAT4-like"/>
</dbReference>